<dbReference type="PROSITE" id="PS51819">
    <property type="entry name" value="VOC"/>
    <property type="match status" value="1"/>
</dbReference>
<feature type="domain" description="VOC" evidence="1">
    <location>
        <begin position="1"/>
        <end position="120"/>
    </location>
</feature>
<dbReference type="Gene3D" id="3.10.180.10">
    <property type="entry name" value="2,3-Dihydroxybiphenyl 1,2-Dioxygenase, domain 1"/>
    <property type="match status" value="1"/>
</dbReference>
<reference evidence="2" key="1">
    <citation type="journal article" date="2015" name="Nature">
        <title>Complex archaea that bridge the gap between prokaryotes and eukaryotes.</title>
        <authorList>
            <person name="Spang A."/>
            <person name="Saw J.H."/>
            <person name="Jorgensen S.L."/>
            <person name="Zaremba-Niedzwiedzka K."/>
            <person name="Martijn J."/>
            <person name="Lind A.E."/>
            <person name="van Eijk R."/>
            <person name="Schleper C."/>
            <person name="Guy L."/>
            <person name="Ettema T.J."/>
        </authorList>
    </citation>
    <scope>NUCLEOTIDE SEQUENCE</scope>
</reference>
<dbReference type="Pfam" id="PF00903">
    <property type="entry name" value="Glyoxalase"/>
    <property type="match status" value="1"/>
</dbReference>
<sequence>MIAWFEIPVANMERAKKFYESILEVTITVNSFGEFVMGLFPDKPVLGQANGALVQHERYVPSLSEGALIYFACEDAAIVLGKVEKAGGQVLQPKTEIGDGHGFMGLLKDSEGNRIAVHSNA</sequence>
<dbReference type="InterPro" id="IPR037523">
    <property type="entry name" value="VOC_core"/>
</dbReference>
<gene>
    <name evidence="2" type="ORF">LCGC14_0148580</name>
</gene>
<dbReference type="PANTHER" id="PTHR33993:SF2">
    <property type="entry name" value="VOC DOMAIN-CONTAINING PROTEIN"/>
    <property type="match status" value="1"/>
</dbReference>
<evidence type="ECO:0000259" key="1">
    <source>
        <dbReference type="PROSITE" id="PS51819"/>
    </source>
</evidence>
<dbReference type="PANTHER" id="PTHR33993">
    <property type="entry name" value="GLYOXALASE-RELATED"/>
    <property type="match status" value="1"/>
</dbReference>
<dbReference type="AlphaFoldDB" id="A0A0F9V2Z1"/>
<organism evidence="2">
    <name type="scientific">marine sediment metagenome</name>
    <dbReference type="NCBI Taxonomy" id="412755"/>
    <lineage>
        <taxon>unclassified sequences</taxon>
        <taxon>metagenomes</taxon>
        <taxon>ecological metagenomes</taxon>
    </lineage>
</organism>
<name>A0A0F9V2Z1_9ZZZZ</name>
<comment type="caution">
    <text evidence="2">The sequence shown here is derived from an EMBL/GenBank/DDBJ whole genome shotgun (WGS) entry which is preliminary data.</text>
</comment>
<protein>
    <recommendedName>
        <fullName evidence="1">VOC domain-containing protein</fullName>
    </recommendedName>
</protein>
<accession>A0A0F9V2Z1</accession>
<evidence type="ECO:0000313" key="2">
    <source>
        <dbReference type="EMBL" id="KKN98324.1"/>
    </source>
</evidence>
<dbReference type="SUPFAM" id="SSF54593">
    <property type="entry name" value="Glyoxalase/Bleomycin resistance protein/Dihydroxybiphenyl dioxygenase"/>
    <property type="match status" value="1"/>
</dbReference>
<proteinExistence type="predicted"/>
<dbReference type="InterPro" id="IPR029068">
    <property type="entry name" value="Glyas_Bleomycin-R_OHBP_Dase"/>
</dbReference>
<dbReference type="InterPro" id="IPR004360">
    <property type="entry name" value="Glyas_Fos-R_dOase_dom"/>
</dbReference>
<dbReference type="InterPro" id="IPR052164">
    <property type="entry name" value="Anthracycline_SecMetBiosynth"/>
</dbReference>
<dbReference type="EMBL" id="LAZR01000052">
    <property type="protein sequence ID" value="KKN98324.1"/>
    <property type="molecule type" value="Genomic_DNA"/>
</dbReference>
<dbReference type="CDD" id="cd07247">
    <property type="entry name" value="SgaA_N_like"/>
    <property type="match status" value="1"/>
</dbReference>